<evidence type="ECO:0000256" key="7">
    <source>
        <dbReference type="ARBA" id="ARBA00023071"/>
    </source>
</evidence>
<gene>
    <name evidence="10" type="ORF">PENSTE_c023G10370</name>
</gene>
<sequence>MSDYEEANVETGELTSKMTCSSARKSGYILIKGRPCKIVELSSSNTGKHGHSKVHLVALDIFTGKKLEDVVPSTHEVEVPHISRTEYKLNGIDGGKLQLSDNQGNNKDDVALPEGEIGQQIVDSVEKGDSLFVTIMKAMNEEACISYRNA</sequence>
<dbReference type="AlphaFoldDB" id="A0A1V6SRU5"/>
<comment type="PTM">
    <text evidence="8">eIF-5A seems to be the only eukaryotic protein to have a hypusine residue which is a post-translational modification of a lysine by the addition of a butylamino group.</text>
</comment>
<keyword evidence="3" id="KW-0963">Cytoplasm</keyword>
<dbReference type="Gene3D" id="2.30.30.30">
    <property type="match status" value="1"/>
</dbReference>
<proteinExistence type="inferred from homology"/>
<dbReference type="GO" id="GO:0005737">
    <property type="term" value="C:cytoplasm"/>
    <property type="evidence" value="ECO:0007669"/>
    <property type="project" value="UniProtKB-SubCell"/>
</dbReference>
<dbReference type="InterPro" id="IPR008991">
    <property type="entry name" value="Translation_prot_SH3-like_sf"/>
</dbReference>
<dbReference type="NCBIfam" id="TIGR00037">
    <property type="entry name" value="eIF_5A"/>
    <property type="match status" value="1"/>
</dbReference>
<dbReference type="STRING" id="303698.A0A1V6SRU5"/>
<dbReference type="InterPro" id="IPR001884">
    <property type="entry name" value="IF5A-like"/>
</dbReference>
<dbReference type="FunFam" id="2.40.50.140:FF:000034">
    <property type="entry name" value="Eukaryotic translation initiation factor 5A"/>
    <property type="match status" value="1"/>
</dbReference>
<keyword evidence="5" id="KW-0694">RNA-binding</keyword>
<evidence type="ECO:0000256" key="2">
    <source>
        <dbReference type="ARBA" id="ARBA00006016"/>
    </source>
</evidence>
<dbReference type="InterPro" id="IPR014722">
    <property type="entry name" value="Rib_uL2_dom2"/>
</dbReference>
<dbReference type="SUPFAM" id="SSF50249">
    <property type="entry name" value="Nucleic acid-binding proteins"/>
    <property type="match status" value="1"/>
</dbReference>
<feature type="domain" description="Translation initiation factor 5A C-terminal" evidence="9">
    <location>
        <begin position="81"/>
        <end position="148"/>
    </location>
</feature>
<dbReference type="EMBL" id="MLKD01000023">
    <property type="protein sequence ID" value="OQE16755.1"/>
    <property type="molecule type" value="Genomic_DNA"/>
</dbReference>
<dbReference type="GO" id="GO:0003723">
    <property type="term" value="F:RNA binding"/>
    <property type="evidence" value="ECO:0007669"/>
    <property type="project" value="UniProtKB-KW"/>
</dbReference>
<dbReference type="Pfam" id="PF21485">
    <property type="entry name" value="IF5A-like_N"/>
    <property type="match status" value="1"/>
</dbReference>
<comment type="function">
    <text evidence="8">Translation factor that promotes translation elongation and termination, particularly upon ribosome stalling at specific amino acid sequence contexts. Binds between the exit (E) and peptidyl (P) site of the ribosome and promotes rescue of stalled ribosome: specifically required for efficient translation of polyproline-containing peptides as well as other motifs that stall the ribosome. Acts as ribosome quality control (RQC) cofactor by joining the RQC complex to facilitate peptidyl transfer during CAT tailing step.</text>
</comment>
<dbReference type="PANTHER" id="PTHR11673">
    <property type="entry name" value="TRANSLATION INITIATION FACTOR 5A FAMILY MEMBER"/>
    <property type="match status" value="1"/>
</dbReference>
<evidence type="ECO:0000256" key="3">
    <source>
        <dbReference type="ARBA" id="ARBA00022490"/>
    </source>
</evidence>
<evidence type="ECO:0000256" key="1">
    <source>
        <dbReference type="ARBA" id="ARBA00004496"/>
    </source>
</evidence>
<accession>A0A1V6SRU5</accession>
<keyword evidence="7 8" id="KW-0385">Hypusine</keyword>
<dbReference type="FunFam" id="2.30.30.30:FF:000007">
    <property type="entry name" value="Eukaryotic translation initiation factor 5A"/>
    <property type="match status" value="1"/>
</dbReference>
<dbReference type="PIRSF" id="PIRSF003025">
    <property type="entry name" value="eIF5A"/>
    <property type="match status" value="1"/>
</dbReference>
<keyword evidence="4" id="KW-0251">Elongation factor</keyword>
<keyword evidence="11" id="KW-1185">Reference proteome</keyword>
<evidence type="ECO:0000256" key="8">
    <source>
        <dbReference type="RuleBase" id="RU362005"/>
    </source>
</evidence>
<dbReference type="InterPro" id="IPR048670">
    <property type="entry name" value="IF5A-like_N"/>
</dbReference>
<evidence type="ECO:0000259" key="9">
    <source>
        <dbReference type="SMART" id="SM01376"/>
    </source>
</evidence>
<dbReference type="SUPFAM" id="SSF50104">
    <property type="entry name" value="Translation proteins SH3-like domain"/>
    <property type="match status" value="1"/>
</dbReference>
<reference evidence="11" key="1">
    <citation type="journal article" date="2017" name="Nat. Microbiol.">
        <title>Global analysis of biosynthetic gene clusters reveals vast potential of secondary metabolite production in Penicillium species.</title>
        <authorList>
            <person name="Nielsen J.C."/>
            <person name="Grijseels S."/>
            <person name="Prigent S."/>
            <person name="Ji B."/>
            <person name="Dainat J."/>
            <person name="Nielsen K.F."/>
            <person name="Frisvad J.C."/>
            <person name="Workman M."/>
            <person name="Nielsen J."/>
        </authorList>
    </citation>
    <scope>NUCLEOTIDE SEQUENCE [LARGE SCALE GENOMIC DNA]</scope>
    <source>
        <strain evidence="11">IBT 24891</strain>
    </source>
</reference>
<dbReference type="GO" id="GO:0043022">
    <property type="term" value="F:ribosome binding"/>
    <property type="evidence" value="ECO:0007669"/>
    <property type="project" value="UniProtKB-UniRule"/>
</dbReference>
<evidence type="ECO:0000256" key="5">
    <source>
        <dbReference type="ARBA" id="ARBA00022884"/>
    </source>
</evidence>
<dbReference type="GO" id="GO:0045901">
    <property type="term" value="P:positive regulation of translational elongation"/>
    <property type="evidence" value="ECO:0007669"/>
    <property type="project" value="UniProtKB-UniRule"/>
</dbReference>
<comment type="caution">
    <text evidence="10">The sequence shown here is derived from an EMBL/GenBank/DDBJ whole genome shotgun (WGS) entry which is preliminary data.</text>
</comment>
<dbReference type="OrthoDB" id="9975114at2759"/>
<dbReference type="Gene3D" id="2.40.50.140">
    <property type="entry name" value="Nucleic acid-binding proteins"/>
    <property type="match status" value="1"/>
</dbReference>
<evidence type="ECO:0000256" key="4">
    <source>
        <dbReference type="ARBA" id="ARBA00022768"/>
    </source>
</evidence>
<comment type="subcellular location">
    <subcellularLocation>
        <location evidence="1">Cytoplasm</location>
    </subcellularLocation>
</comment>
<dbReference type="GO" id="GO:0006452">
    <property type="term" value="P:translational frameshifting"/>
    <property type="evidence" value="ECO:0007669"/>
    <property type="project" value="UniProtKB-ARBA"/>
</dbReference>
<keyword evidence="6 8" id="KW-0648">Protein biosynthesis</keyword>
<protein>
    <recommendedName>
        <fullName evidence="8">Eukaryotic translation initiation factor 5A</fullName>
        <shortName evidence="8">eIF-5A</shortName>
    </recommendedName>
</protein>
<dbReference type="GO" id="GO:0003746">
    <property type="term" value="F:translation elongation factor activity"/>
    <property type="evidence" value="ECO:0007669"/>
    <property type="project" value="UniProtKB-UniRule"/>
</dbReference>
<comment type="similarity">
    <text evidence="2 8">Belongs to the eIF-5A family.</text>
</comment>
<organism evidence="10 11">
    <name type="scientific">Penicillium steckii</name>
    <dbReference type="NCBI Taxonomy" id="303698"/>
    <lineage>
        <taxon>Eukaryota</taxon>
        <taxon>Fungi</taxon>
        <taxon>Dikarya</taxon>
        <taxon>Ascomycota</taxon>
        <taxon>Pezizomycotina</taxon>
        <taxon>Eurotiomycetes</taxon>
        <taxon>Eurotiomycetidae</taxon>
        <taxon>Eurotiales</taxon>
        <taxon>Aspergillaceae</taxon>
        <taxon>Penicillium</taxon>
    </lineage>
</organism>
<dbReference type="Proteomes" id="UP000191285">
    <property type="component" value="Unassembled WGS sequence"/>
</dbReference>
<dbReference type="InterPro" id="IPR020189">
    <property type="entry name" value="IF5A_C"/>
</dbReference>
<name>A0A1V6SRU5_9EURO</name>
<dbReference type="SMART" id="SM01376">
    <property type="entry name" value="eIF-5a"/>
    <property type="match status" value="1"/>
</dbReference>
<dbReference type="Pfam" id="PF01287">
    <property type="entry name" value="eIF-5a"/>
    <property type="match status" value="1"/>
</dbReference>
<evidence type="ECO:0000313" key="11">
    <source>
        <dbReference type="Proteomes" id="UP000191285"/>
    </source>
</evidence>
<dbReference type="GO" id="GO:0045905">
    <property type="term" value="P:positive regulation of translational termination"/>
    <property type="evidence" value="ECO:0007669"/>
    <property type="project" value="UniProtKB-UniRule"/>
</dbReference>
<evidence type="ECO:0000313" key="10">
    <source>
        <dbReference type="EMBL" id="OQE16755.1"/>
    </source>
</evidence>
<evidence type="ECO:0000256" key="6">
    <source>
        <dbReference type="ARBA" id="ARBA00022917"/>
    </source>
</evidence>
<dbReference type="InterPro" id="IPR012340">
    <property type="entry name" value="NA-bd_OB-fold"/>
</dbReference>